<accession>A0A5C9A3F2</accession>
<evidence type="ECO:0000256" key="4">
    <source>
        <dbReference type="ARBA" id="ARBA00022692"/>
    </source>
</evidence>
<reference evidence="9 10" key="1">
    <citation type="submission" date="2019-08" db="EMBL/GenBank/DDBJ databases">
        <title>Parahaliea maris sp. nov., isolated from the surface seawater.</title>
        <authorList>
            <person name="Liu Y."/>
        </authorList>
    </citation>
    <scope>NUCLEOTIDE SEQUENCE [LARGE SCALE GENOMIC DNA]</scope>
    <source>
        <strain evidence="9 10">HSLHS9</strain>
    </source>
</reference>
<feature type="transmembrane region" description="Helical" evidence="8">
    <location>
        <begin position="115"/>
        <end position="138"/>
    </location>
</feature>
<feature type="region of interest" description="Disordered" evidence="7">
    <location>
        <begin position="1"/>
        <end position="40"/>
    </location>
</feature>
<feature type="transmembrane region" description="Helical" evidence="8">
    <location>
        <begin position="176"/>
        <end position="201"/>
    </location>
</feature>
<comment type="caution">
    <text evidence="9">The sequence shown here is derived from an EMBL/GenBank/DDBJ whole genome shotgun (WGS) entry which is preliminary data.</text>
</comment>
<dbReference type="AlphaFoldDB" id="A0A5C9A3F2"/>
<feature type="transmembrane region" description="Helical" evidence="8">
    <location>
        <begin position="293"/>
        <end position="312"/>
    </location>
</feature>
<evidence type="ECO:0000256" key="5">
    <source>
        <dbReference type="ARBA" id="ARBA00022989"/>
    </source>
</evidence>
<feature type="transmembrane region" description="Helical" evidence="8">
    <location>
        <begin position="382"/>
        <end position="401"/>
    </location>
</feature>
<evidence type="ECO:0000256" key="6">
    <source>
        <dbReference type="ARBA" id="ARBA00023136"/>
    </source>
</evidence>
<comment type="subcellular location">
    <subcellularLocation>
        <location evidence="1">Cell membrane</location>
        <topology evidence="1">Multi-pass membrane protein</topology>
    </subcellularLocation>
</comment>
<evidence type="ECO:0000256" key="1">
    <source>
        <dbReference type="ARBA" id="ARBA00004651"/>
    </source>
</evidence>
<feature type="transmembrane region" description="Helical" evidence="8">
    <location>
        <begin position="207"/>
        <end position="226"/>
    </location>
</feature>
<dbReference type="InterPro" id="IPR010290">
    <property type="entry name" value="TM_effector"/>
</dbReference>
<keyword evidence="5 8" id="KW-1133">Transmembrane helix</keyword>
<feature type="transmembrane region" description="Helical" evidence="8">
    <location>
        <begin position="349"/>
        <end position="370"/>
    </location>
</feature>
<evidence type="ECO:0000313" key="9">
    <source>
        <dbReference type="EMBL" id="TXS95403.1"/>
    </source>
</evidence>
<evidence type="ECO:0000313" key="10">
    <source>
        <dbReference type="Proteomes" id="UP000321039"/>
    </source>
</evidence>
<feature type="transmembrane region" description="Helical" evidence="8">
    <location>
        <begin position="81"/>
        <end position="103"/>
    </location>
</feature>
<dbReference type="Pfam" id="PF05977">
    <property type="entry name" value="MFS_3"/>
    <property type="match status" value="1"/>
</dbReference>
<keyword evidence="3" id="KW-1003">Cell membrane</keyword>
<organism evidence="9 10">
    <name type="scientific">Parahaliea maris</name>
    <dbReference type="NCBI Taxonomy" id="2716870"/>
    <lineage>
        <taxon>Bacteria</taxon>
        <taxon>Pseudomonadati</taxon>
        <taxon>Pseudomonadota</taxon>
        <taxon>Gammaproteobacteria</taxon>
        <taxon>Cellvibrionales</taxon>
        <taxon>Halieaceae</taxon>
        <taxon>Parahaliea</taxon>
    </lineage>
</organism>
<evidence type="ECO:0000256" key="7">
    <source>
        <dbReference type="SAM" id="MobiDB-lite"/>
    </source>
</evidence>
<feature type="transmembrane region" description="Helical" evidence="8">
    <location>
        <begin position="324"/>
        <end position="343"/>
    </location>
</feature>
<feature type="compositionally biased region" description="Polar residues" evidence="7">
    <location>
        <begin position="19"/>
        <end position="29"/>
    </location>
</feature>
<feature type="transmembrane region" description="Helical" evidence="8">
    <location>
        <begin position="144"/>
        <end position="164"/>
    </location>
</feature>
<evidence type="ECO:0000256" key="3">
    <source>
        <dbReference type="ARBA" id="ARBA00022475"/>
    </source>
</evidence>
<dbReference type="GO" id="GO:0005886">
    <property type="term" value="C:plasma membrane"/>
    <property type="evidence" value="ECO:0007669"/>
    <property type="project" value="UniProtKB-SubCell"/>
</dbReference>
<evidence type="ECO:0000256" key="8">
    <source>
        <dbReference type="SAM" id="Phobius"/>
    </source>
</evidence>
<dbReference type="Proteomes" id="UP000321039">
    <property type="component" value="Unassembled WGS sequence"/>
</dbReference>
<dbReference type="PANTHER" id="PTHR23513:SF11">
    <property type="entry name" value="STAPHYLOFERRIN A TRANSPORTER"/>
    <property type="match status" value="1"/>
</dbReference>
<dbReference type="InterPro" id="IPR036259">
    <property type="entry name" value="MFS_trans_sf"/>
</dbReference>
<dbReference type="EMBL" id="VRZA01000002">
    <property type="protein sequence ID" value="TXS95403.1"/>
    <property type="molecule type" value="Genomic_DNA"/>
</dbReference>
<dbReference type="CDD" id="cd06173">
    <property type="entry name" value="MFS_MefA_like"/>
    <property type="match status" value="1"/>
</dbReference>
<name>A0A5C9A3F2_9GAMM</name>
<feature type="transmembrane region" description="Helical" evidence="8">
    <location>
        <begin position="259"/>
        <end position="281"/>
    </location>
</feature>
<proteinExistence type="predicted"/>
<protein>
    <submittedName>
        <fullName evidence="9">MFS transporter</fullName>
    </submittedName>
</protein>
<keyword evidence="2" id="KW-0813">Transport</keyword>
<dbReference type="Gene3D" id="1.20.1250.20">
    <property type="entry name" value="MFS general substrate transporter like domains"/>
    <property type="match status" value="1"/>
</dbReference>
<evidence type="ECO:0000256" key="2">
    <source>
        <dbReference type="ARBA" id="ARBA00022448"/>
    </source>
</evidence>
<sequence>MCPQPLEWRAPRPLPDTPLRSTSNDNSKQPGDGGRDPQPRVSAFSEPGFRRYFFTSCQSNMGTWISRFLLGWSAWELTQSALWVGITSALMLLPTFVLSPLFGVISDRVSPRSGLLCTIGSQGLLGALAAVSILLGWFSIEWLLLLALGIGAISAAHHPMRLALLPRLVSRETLPGAIGITAVVFNVSRILGPAAAGWLLAHTSLSLAFAIAACLFAGACLPLLAIRGIEAPEHRSQGAMLAQLAAGMRYARAHDTIRLALLLTLVNGLLGRTVLELLPALSGKLLDGSATSLAVLTGSAGAGSVIGGLLLARQHGGEEALQRLIKACLLGSSLVLLPAAWLSSLATTAIVVGALSLLTTMTGTCSQALAQLAVDEGFRGRVLSLWTVFAMGGPAVGSLVMGAAADLWGIAPAIITAALMALVATAALSRNAS</sequence>
<keyword evidence="6 8" id="KW-0472">Membrane</keyword>
<keyword evidence="4 8" id="KW-0812">Transmembrane</keyword>
<dbReference type="PANTHER" id="PTHR23513">
    <property type="entry name" value="INTEGRAL MEMBRANE EFFLUX PROTEIN-RELATED"/>
    <property type="match status" value="1"/>
</dbReference>
<dbReference type="SUPFAM" id="SSF103473">
    <property type="entry name" value="MFS general substrate transporter"/>
    <property type="match status" value="1"/>
</dbReference>
<feature type="transmembrane region" description="Helical" evidence="8">
    <location>
        <begin position="407"/>
        <end position="428"/>
    </location>
</feature>
<keyword evidence="10" id="KW-1185">Reference proteome</keyword>
<gene>
    <name evidence="9" type="ORF">FV139_05820</name>
</gene>